<evidence type="ECO:0000256" key="6">
    <source>
        <dbReference type="SAM" id="Phobius"/>
    </source>
</evidence>
<feature type="transmembrane region" description="Helical" evidence="6">
    <location>
        <begin position="98"/>
        <end position="118"/>
    </location>
</feature>
<accession>A0A8J6THY1</accession>
<dbReference type="Pfam" id="PF01943">
    <property type="entry name" value="Polysacc_synt"/>
    <property type="match status" value="1"/>
</dbReference>
<evidence type="ECO:0000256" key="3">
    <source>
        <dbReference type="ARBA" id="ARBA00022692"/>
    </source>
</evidence>
<feature type="transmembrane region" description="Helical" evidence="6">
    <location>
        <begin position="190"/>
        <end position="211"/>
    </location>
</feature>
<feature type="transmembrane region" description="Helical" evidence="6">
    <location>
        <begin position="166"/>
        <end position="184"/>
    </location>
</feature>
<proteinExistence type="predicted"/>
<evidence type="ECO:0000256" key="2">
    <source>
        <dbReference type="ARBA" id="ARBA00022475"/>
    </source>
</evidence>
<reference evidence="7 8" key="1">
    <citation type="submission" date="2020-08" db="EMBL/GenBank/DDBJ databases">
        <title>Bridging the membrane lipid divide: bacteria of the FCB group superphylum have the potential to synthesize archaeal ether lipids.</title>
        <authorList>
            <person name="Villanueva L."/>
            <person name="Von Meijenfeldt F.A.B."/>
            <person name="Westbye A.B."/>
            <person name="Yadav S."/>
            <person name="Hopmans E.C."/>
            <person name="Dutilh B.E."/>
            <person name="Sinninghe Damste J.S."/>
        </authorList>
    </citation>
    <scope>NUCLEOTIDE SEQUENCE [LARGE SCALE GENOMIC DNA]</scope>
    <source>
        <strain evidence="7">NIOZ-UU36</strain>
    </source>
</reference>
<sequence>MPNLLSIWREDSLLRRVVKNSSYLFSSSTIGMGLAIVQSVFAARLLGVATFGLLGMVMSFSTSINRLLSFRIGELVVKYGGEYLAQDEKERAAAILKAAALTEIGTSLTAYLLIYLFAPLAAQYIIKDPAAIIFIRFYALGLLSNFVTGTSAALLQLGDHFRSQALIGLGQNILTASIIAYAYFFKGDIWLILAAYLIGKVFYGFSFLIWGMRRAAQMLGRDWMRAPFSLLPPKREFWSFAFSSNFSGTVNLVTRDSEVLWLGFLLPGEVGKIAAGYYKTALAIINLILMPVNPLIATTFPEIARAVGEKAWERLRTLLKRITTLSAAWTFSVGIFLLFAGGWLIPTFYGPEYAPATPATLILLIGFGMANILYWNRPLLLSLGMPIYPLKVMALTGLVKIGLSFLLVPTYGYLAQAALMSGYFVVSVGMIVWKGVSEIKRRSQLDSP</sequence>
<evidence type="ECO:0000313" key="8">
    <source>
        <dbReference type="Proteomes" id="UP000614469"/>
    </source>
</evidence>
<gene>
    <name evidence="7" type="ORF">H8E29_07925</name>
</gene>
<feature type="transmembrane region" description="Helical" evidence="6">
    <location>
        <begin position="322"/>
        <end position="345"/>
    </location>
</feature>
<dbReference type="PANTHER" id="PTHR30250">
    <property type="entry name" value="PST FAMILY PREDICTED COLANIC ACID TRANSPORTER"/>
    <property type="match status" value="1"/>
</dbReference>
<keyword evidence="4 6" id="KW-1133">Transmembrane helix</keyword>
<feature type="transmembrane region" description="Helical" evidence="6">
    <location>
        <begin position="21"/>
        <end position="41"/>
    </location>
</feature>
<dbReference type="InterPro" id="IPR050833">
    <property type="entry name" value="Poly_Biosynth_Transport"/>
</dbReference>
<feature type="transmembrane region" description="Helical" evidence="6">
    <location>
        <begin position="413"/>
        <end position="433"/>
    </location>
</feature>
<keyword evidence="2" id="KW-1003">Cell membrane</keyword>
<evidence type="ECO:0000256" key="1">
    <source>
        <dbReference type="ARBA" id="ARBA00004651"/>
    </source>
</evidence>
<keyword evidence="3 6" id="KW-0812">Transmembrane</keyword>
<comment type="caution">
    <text evidence="7">The sequence shown here is derived from an EMBL/GenBank/DDBJ whole genome shotgun (WGS) entry which is preliminary data.</text>
</comment>
<comment type="subcellular location">
    <subcellularLocation>
        <location evidence="1">Cell membrane</location>
        <topology evidence="1">Multi-pass membrane protein</topology>
    </subcellularLocation>
</comment>
<dbReference type="AlphaFoldDB" id="A0A8J6THY1"/>
<dbReference type="GO" id="GO:0005886">
    <property type="term" value="C:plasma membrane"/>
    <property type="evidence" value="ECO:0007669"/>
    <property type="project" value="UniProtKB-SubCell"/>
</dbReference>
<feature type="transmembrane region" description="Helical" evidence="6">
    <location>
        <begin position="130"/>
        <end position="154"/>
    </location>
</feature>
<evidence type="ECO:0000256" key="4">
    <source>
        <dbReference type="ARBA" id="ARBA00022989"/>
    </source>
</evidence>
<keyword evidence="5 6" id="KW-0472">Membrane</keyword>
<feature type="transmembrane region" description="Helical" evidence="6">
    <location>
        <begin position="47"/>
        <end position="68"/>
    </location>
</feature>
<dbReference type="PANTHER" id="PTHR30250:SF11">
    <property type="entry name" value="O-ANTIGEN TRANSPORTER-RELATED"/>
    <property type="match status" value="1"/>
</dbReference>
<dbReference type="EMBL" id="JACNJN010000093">
    <property type="protein sequence ID" value="MBC8335175.1"/>
    <property type="molecule type" value="Genomic_DNA"/>
</dbReference>
<protein>
    <submittedName>
        <fullName evidence="7">Oligosaccharide flippase family protein</fullName>
    </submittedName>
</protein>
<dbReference type="InterPro" id="IPR002797">
    <property type="entry name" value="Polysacc_synth"/>
</dbReference>
<feature type="transmembrane region" description="Helical" evidence="6">
    <location>
        <begin position="387"/>
        <end position="407"/>
    </location>
</feature>
<name>A0A8J6THY1_9CHLR</name>
<dbReference type="Proteomes" id="UP000614469">
    <property type="component" value="Unassembled WGS sequence"/>
</dbReference>
<organism evidence="7 8">
    <name type="scientific">Candidatus Desulfolinea nitratireducens</name>
    <dbReference type="NCBI Taxonomy" id="2841698"/>
    <lineage>
        <taxon>Bacteria</taxon>
        <taxon>Bacillati</taxon>
        <taxon>Chloroflexota</taxon>
        <taxon>Anaerolineae</taxon>
        <taxon>Anaerolineales</taxon>
        <taxon>Anaerolineales incertae sedis</taxon>
        <taxon>Candidatus Desulfolinea</taxon>
    </lineage>
</organism>
<evidence type="ECO:0000313" key="7">
    <source>
        <dbReference type="EMBL" id="MBC8335175.1"/>
    </source>
</evidence>
<feature type="transmembrane region" description="Helical" evidence="6">
    <location>
        <begin position="357"/>
        <end position="375"/>
    </location>
</feature>
<evidence type="ECO:0000256" key="5">
    <source>
        <dbReference type="ARBA" id="ARBA00023136"/>
    </source>
</evidence>